<dbReference type="Proteomes" id="UP000037747">
    <property type="component" value="Unassembled WGS sequence"/>
</dbReference>
<sequence length="121" mass="12304">MSTEAILGWVIIAGFAYVIGEYTDVLAYLVMYPKKAFKRIFGAANAERVLGAGGLIGGMYFGPAVWEIGAAAVGGLVGGSAGVIALEGLGFELTGGELAAVGVVAILAWVFASVLSTEDDD</sequence>
<evidence type="ECO:0000256" key="1">
    <source>
        <dbReference type="SAM" id="Phobius"/>
    </source>
</evidence>
<proteinExistence type="predicted"/>
<dbReference type="OrthoDB" id="330473at2157"/>
<dbReference type="STRING" id="1765655.AMR74_16605"/>
<comment type="caution">
    <text evidence="2">The sequence shown here is derived from an EMBL/GenBank/DDBJ whole genome shotgun (WGS) entry which is preliminary data.</text>
</comment>
<feature type="transmembrane region" description="Helical" evidence="1">
    <location>
        <begin position="98"/>
        <end position="116"/>
    </location>
</feature>
<protein>
    <submittedName>
        <fullName evidence="2">Uncharacterized protein</fullName>
    </submittedName>
</protein>
<keyword evidence="1" id="KW-1133">Transmembrane helix</keyword>
<reference evidence="2 3" key="1">
    <citation type="submission" date="2015-08" db="EMBL/GenBank/DDBJ databases">
        <title>Genomes of Isolates from Cabo Rojo, PR.</title>
        <authorList>
            <person name="Sanchez-Nieves R.L."/>
            <person name="Montalvo-Rodriguez R."/>
        </authorList>
    </citation>
    <scope>NUCLEOTIDE SEQUENCE [LARGE SCALE GENOMIC DNA]</scope>
    <source>
        <strain evidence="2 3">5</strain>
    </source>
</reference>
<evidence type="ECO:0000313" key="2">
    <source>
        <dbReference type="EMBL" id="KOX93260.1"/>
    </source>
</evidence>
<name>A0A0N0U9N2_9EURY</name>
<feature type="transmembrane region" description="Helical" evidence="1">
    <location>
        <begin position="68"/>
        <end position="86"/>
    </location>
</feature>
<dbReference type="AlphaFoldDB" id="A0A0N0U9N2"/>
<dbReference type="EMBL" id="LIST01000012">
    <property type="protein sequence ID" value="KOX93260.1"/>
    <property type="molecule type" value="Genomic_DNA"/>
</dbReference>
<keyword evidence="1" id="KW-0472">Membrane</keyword>
<keyword evidence="1" id="KW-0812">Transmembrane</keyword>
<gene>
    <name evidence="2" type="ORF">AMR74_16605</name>
</gene>
<dbReference type="PATRIC" id="fig|1705389.3.peg.2918"/>
<accession>A0A0N0U9N2</accession>
<evidence type="ECO:0000313" key="3">
    <source>
        <dbReference type="Proteomes" id="UP000037747"/>
    </source>
</evidence>
<organism evidence="2 3">
    <name type="scientific">Halorubrum tropicale</name>
    <dbReference type="NCBI Taxonomy" id="1765655"/>
    <lineage>
        <taxon>Archaea</taxon>
        <taxon>Methanobacteriati</taxon>
        <taxon>Methanobacteriota</taxon>
        <taxon>Stenosarchaea group</taxon>
        <taxon>Halobacteria</taxon>
        <taxon>Halobacteriales</taxon>
        <taxon>Haloferacaceae</taxon>
        <taxon>Halorubrum</taxon>
    </lineage>
</organism>
<keyword evidence="3" id="KW-1185">Reference proteome</keyword>
<feature type="transmembrane region" description="Helical" evidence="1">
    <location>
        <begin position="6"/>
        <end position="30"/>
    </location>
</feature>